<evidence type="ECO:0000256" key="12">
    <source>
        <dbReference type="ARBA" id="ARBA00023235"/>
    </source>
</evidence>
<dbReference type="FunFam" id="3.20.20.70:FF:000024">
    <property type="entry name" value="Indole-3-glycerol phosphate synthase"/>
    <property type="match status" value="1"/>
</dbReference>
<evidence type="ECO:0000256" key="7">
    <source>
        <dbReference type="ARBA" id="ARBA00011245"/>
    </source>
</evidence>
<evidence type="ECO:0000256" key="14">
    <source>
        <dbReference type="ARBA" id="ARBA00023268"/>
    </source>
</evidence>
<evidence type="ECO:0000256" key="11">
    <source>
        <dbReference type="ARBA" id="ARBA00023141"/>
    </source>
</evidence>
<dbReference type="InterPro" id="IPR001240">
    <property type="entry name" value="PRAI_dom"/>
</dbReference>
<dbReference type="GO" id="GO:0004640">
    <property type="term" value="F:phosphoribosylanthranilate isomerase activity"/>
    <property type="evidence" value="ECO:0007669"/>
    <property type="project" value="UniProtKB-UniRule"/>
</dbReference>
<dbReference type="EMBL" id="CP114588">
    <property type="protein sequence ID" value="WBA09597.1"/>
    <property type="molecule type" value="Genomic_DNA"/>
</dbReference>
<dbReference type="Pfam" id="PF00218">
    <property type="entry name" value="IGPS"/>
    <property type="match status" value="1"/>
</dbReference>
<evidence type="ECO:0000256" key="15">
    <source>
        <dbReference type="ARBA" id="ARBA00025592"/>
    </source>
</evidence>
<dbReference type="HAMAP" id="MF_00135">
    <property type="entry name" value="PRAI"/>
    <property type="match status" value="1"/>
</dbReference>
<evidence type="ECO:0000256" key="9">
    <source>
        <dbReference type="ARBA" id="ARBA00022793"/>
    </source>
</evidence>
<dbReference type="CDD" id="cd00331">
    <property type="entry name" value="IGPS"/>
    <property type="match status" value="1"/>
</dbReference>
<dbReference type="InterPro" id="IPR013798">
    <property type="entry name" value="Indole-3-glycerol_P_synth_dom"/>
</dbReference>
<evidence type="ECO:0000313" key="20">
    <source>
        <dbReference type="EMBL" id="WBA09597.1"/>
    </source>
</evidence>
<dbReference type="SUPFAM" id="SSF51366">
    <property type="entry name" value="Ribulose-phoshate binding barrel"/>
    <property type="match status" value="2"/>
</dbReference>
<comment type="catalytic activity">
    <reaction evidence="1 17">
        <text>N-(5-phospho-beta-D-ribosyl)anthranilate = 1-(2-carboxyphenylamino)-1-deoxy-D-ribulose 5-phosphate</text>
        <dbReference type="Rhea" id="RHEA:21540"/>
        <dbReference type="ChEBI" id="CHEBI:18277"/>
        <dbReference type="ChEBI" id="CHEBI:58613"/>
        <dbReference type="EC" id="5.3.1.24"/>
    </reaction>
</comment>
<comment type="similarity">
    <text evidence="16">Belongs to the TrpC family.</text>
</comment>
<evidence type="ECO:0000256" key="16">
    <source>
        <dbReference type="HAMAP-Rule" id="MF_00134"/>
    </source>
</evidence>
<gene>
    <name evidence="20" type="primary">trpCF</name>
    <name evidence="16" type="synonym">trpC</name>
    <name evidence="17" type="synonym">trpF</name>
    <name evidence="20" type="ORF">N8M53_05215</name>
</gene>
<dbReference type="HAMAP" id="MF_00134_B">
    <property type="entry name" value="IGPS_B"/>
    <property type="match status" value="1"/>
</dbReference>
<keyword evidence="14" id="KW-0511">Multifunctional enzyme</keyword>
<dbReference type="EC" id="5.3.1.24" evidence="17"/>
<sequence length="462" mass="50064">MTTSALNDTILGRIVDDKKRWVAARKSAQPLDSFIDQLTLSDRDFRAALAAPGSQFILECKKASPSKGLIREDFDPASIARAYQPFAAAISVLTDEDHFQGSFDFLPIVRAQVDAPVLCKDFIIDPYQVYLARHYQADAILLMLSVLDDAEYRELADLAESLKLGVLTEVSTEDELARANALGAVVIGINNRNLRDLSIDRDRTKRLAPQVGEKAIVISESGIHSHRHVRDLADHADGFLIGSALMAEPDLTLALRKVILGENKVCGLTTADDALAAYSAGAVYGGLIFVEHSPRAVTPAVAERVQQGAPLRYVGVFQNHALDTVAEYAQQLGLHAVQLHGDEDAAYLQALREKLPEHCEIWKAHGVSDVAPALDGVNADRHLIDSRVGQQSGGTGKTFDWHLIPKTAKDKVMIAGGLTPENAAKAAEQGCLGLDFNSGVEHAPGVKDANKLNAAFRALRRY</sequence>
<dbReference type="InterPro" id="IPR011060">
    <property type="entry name" value="RibuloseP-bd_barrel"/>
</dbReference>
<comment type="similarity">
    <text evidence="6">In the C-terminal section; belongs to the TrpF family.</text>
</comment>
<dbReference type="NCBIfam" id="NF006945">
    <property type="entry name" value="PRK09427.1"/>
    <property type="match status" value="1"/>
</dbReference>
<dbReference type="Pfam" id="PF00697">
    <property type="entry name" value="PRAI"/>
    <property type="match status" value="1"/>
</dbReference>
<reference evidence="20" key="1">
    <citation type="submission" date="2022-09" db="EMBL/GenBank/DDBJ databases">
        <authorList>
            <person name="Li Z.-J."/>
        </authorList>
    </citation>
    <scope>NUCLEOTIDE SEQUENCE</scope>
    <source>
        <strain evidence="20">TGB11</strain>
    </source>
</reference>
<dbReference type="RefSeq" id="WP_269579731.1">
    <property type="nucleotide sequence ID" value="NZ_CP114588.1"/>
</dbReference>
<dbReference type="FunFam" id="3.20.20.70:FF:000165">
    <property type="entry name" value="Multifunctional fusion protein"/>
    <property type="match status" value="1"/>
</dbReference>
<evidence type="ECO:0000256" key="1">
    <source>
        <dbReference type="ARBA" id="ARBA00001164"/>
    </source>
</evidence>
<comment type="subunit">
    <text evidence="7">Monomer.</text>
</comment>
<comment type="pathway">
    <text evidence="3 17">Amino-acid biosynthesis; L-tryptophan biosynthesis; L-tryptophan from chorismate: step 3/5.</text>
</comment>
<comment type="pathway">
    <text evidence="4 16">Amino-acid biosynthesis; L-tryptophan biosynthesis; L-tryptophan from chorismate: step 4/5.</text>
</comment>
<dbReference type="PROSITE" id="PS00614">
    <property type="entry name" value="IGPS"/>
    <property type="match status" value="1"/>
</dbReference>
<keyword evidence="9 16" id="KW-0210">Decarboxylase</keyword>
<organism evidence="20 21">
    <name type="scientific">Salinivibrio kushneri</name>
    <dbReference type="NCBI Taxonomy" id="1908198"/>
    <lineage>
        <taxon>Bacteria</taxon>
        <taxon>Pseudomonadati</taxon>
        <taxon>Pseudomonadota</taxon>
        <taxon>Gammaproteobacteria</taxon>
        <taxon>Vibrionales</taxon>
        <taxon>Vibrionaceae</taxon>
        <taxon>Salinivibrio</taxon>
    </lineage>
</organism>
<comment type="similarity">
    <text evidence="17">Belongs to the TrpF family.</text>
</comment>
<evidence type="ECO:0000313" key="21">
    <source>
        <dbReference type="Proteomes" id="UP001164748"/>
    </source>
</evidence>
<evidence type="ECO:0000256" key="5">
    <source>
        <dbReference type="ARBA" id="ARBA00007902"/>
    </source>
</evidence>
<evidence type="ECO:0000256" key="3">
    <source>
        <dbReference type="ARBA" id="ARBA00004664"/>
    </source>
</evidence>
<evidence type="ECO:0000256" key="10">
    <source>
        <dbReference type="ARBA" id="ARBA00022822"/>
    </source>
</evidence>
<comment type="similarity">
    <text evidence="5">In the N-terminal section; belongs to the TrpC family.</text>
</comment>
<dbReference type="Gene3D" id="3.20.20.70">
    <property type="entry name" value="Aldolase class I"/>
    <property type="match status" value="2"/>
</dbReference>
<keyword evidence="13 16" id="KW-0456">Lyase</keyword>
<evidence type="ECO:0000256" key="4">
    <source>
        <dbReference type="ARBA" id="ARBA00004696"/>
    </source>
</evidence>
<feature type="domain" description="N-(5'phosphoribosyl) anthranilate isomerase (PRAI)" evidence="19">
    <location>
        <begin position="263"/>
        <end position="456"/>
    </location>
</feature>
<dbReference type="InterPro" id="IPR013785">
    <property type="entry name" value="Aldolase_TIM"/>
</dbReference>
<name>A0AA47KN01_9GAMM</name>
<evidence type="ECO:0000259" key="19">
    <source>
        <dbReference type="Pfam" id="PF00697"/>
    </source>
</evidence>
<dbReference type="CDD" id="cd00405">
    <property type="entry name" value="PRAI"/>
    <property type="match status" value="1"/>
</dbReference>
<evidence type="ECO:0000256" key="6">
    <source>
        <dbReference type="ARBA" id="ARBA00009847"/>
    </source>
</evidence>
<dbReference type="PANTHER" id="PTHR22854">
    <property type="entry name" value="TRYPTOPHAN BIOSYNTHESIS PROTEIN"/>
    <property type="match status" value="1"/>
</dbReference>
<dbReference type="GO" id="GO:0004425">
    <property type="term" value="F:indole-3-glycerol-phosphate synthase activity"/>
    <property type="evidence" value="ECO:0007669"/>
    <property type="project" value="UniProtKB-UniRule"/>
</dbReference>
<proteinExistence type="inferred from homology"/>
<dbReference type="AlphaFoldDB" id="A0AA47KN01"/>
<keyword evidence="10 16" id="KW-0822">Tryptophan biosynthesis</keyword>
<dbReference type="PANTHER" id="PTHR22854:SF2">
    <property type="entry name" value="INDOLE-3-GLYCEROL-PHOSPHATE SYNTHASE"/>
    <property type="match status" value="1"/>
</dbReference>
<dbReference type="InterPro" id="IPR045186">
    <property type="entry name" value="Indole-3-glycerol_P_synth"/>
</dbReference>
<protein>
    <recommendedName>
        <fullName evidence="16 17">Multifunctional fusion protein</fullName>
    </recommendedName>
    <domain>
        <recommendedName>
            <fullName evidence="16">Indole-3-glycerol phosphate synthase</fullName>
            <shortName evidence="16">IGPS</shortName>
            <ecNumber evidence="16">4.1.1.48</ecNumber>
        </recommendedName>
    </domain>
    <domain>
        <recommendedName>
            <fullName evidence="17">N-(5'-phosphoribosyl)anthranilate isomerase</fullName>
            <shortName evidence="17">PRAI</shortName>
            <ecNumber evidence="17">5.3.1.24</ecNumber>
        </recommendedName>
    </domain>
</protein>
<feature type="domain" description="Indole-3-glycerol phosphate synthase" evidence="18">
    <location>
        <begin position="12"/>
        <end position="257"/>
    </location>
</feature>
<dbReference type="GO" id="GO:0000162">
    <property type="term" value="P:L-tryptophan biosynthetic process"/>
    <property type="evidence" value="ECO:0007669"/>
    <property type="project" value="UniProtKB-UniRule"/>
</dbReference>
<dbReference type="EC" id="4.1.1.48" evidence="16"/>
<evidence type="ECO:0000256" key="17">
    <source>
        <dbReference type="HAMAP-Rule" id="MF_00135"/>
    </source>
</evidence>
<evidence type="ECO:0000259" key="18">
    <source>
        <dbReference type="Pfam" id="PF00218"/>
    </source>
</evidence>
<dbReference type="InterPro" id="IPR001468">
    <property type="entry name" value="Indole-3-GlycerolPSynthase_CS"/>
</dbReference>
<keyword evidence="11 16" id="KW-0057">Aromatic amino acid biosynthesis</keyword>
<evidence type="ECO:0000256" key="13">
    <source>
        <dbReference type="ARBA" id="ARBA00023239"/>
    </source>
</evidence>
<evidence type="ECO:0000256" key="8">
    <source>
        <dbReference type="ARBA" id="ARBA00022605"/>
    </source>
</evidence>
<dbReference type="Proteomes" id="UP001164748">
    <property type="component" value="Chromosome"/>
</dbReference>
<accession>A0AA47KN01</accession>
<keyword evidence="12 17" id="KW-0413">Isomerase</keyword>
<keyword evidence="8 16" id="KW-0028">Amino-acid biosynthesis</keyword>
<comment type="function">
    <text evidence="15">Bifunctional enzyme that catalyzes two sequential steps of tryptophan biosynthetic pathway. The first reaction is catalyzed by the isomerase, coded by the TrpF domain; the second reaction is catalyzed by the synthase, coded by the TrpC domain.</text>
</comment>
<evidence type="ECO:0000256" key="2">
    <source>
        <dbReference type="ARBA" id="ARBA00001633"/>
    </source>
</evidence>
<comment type="catalytic activity">
    <reaction evidence="2 16">
        <text>1-(2-carboxyphenylamino)-1-deoxy-D-ribulose 5-phosphate + H(+) = (1S,2R)-1-C-(indol-3-yl)glycerol 3-phosphate + CO2 + H2O</text>
        <dbReference type="Rhea" id="RHEA:23476"/>
        <dbReference type="ChEBI" id="CHEBI:15377"/>
        <dbReference type="ChEBI" id="CHEBI:15378"/>
        <dbReference type="ChEBI" id="CHEBI:16526"/>
        <dbReference type="ChEBI" id="CHEBI:58613"/>
        <dbReference type="ChEBI" id="CHEBI:58866"/>
        <dbReference type="EC" id="4.1.1.48"/>
    </reaction>
</comment>